<evidence type="ECO:0000313" key="2">
    <source>
        <dbReference type="EMBL" id="EFH87959.1"/>
    </source>
</evidence>
<reference evidence="2 3" key="1">
    <citation type="journal article" date="2011" name="Stand. Genomic Sci.">
        <title>Non-contiguous finished genome sequence and contextual data of the filamentous soil bacterium Ktedonobacter racemifer type strain (SOSP1-21).</title>
        <authorList>
            <person name="Chang Y.J."/>
            <person name="Land M."/>
            <person name="Hauser L."/>
            <person name="Chertkov O."/>
            <person name="Del Rio T.G."/>
            <person name="Nolan M."/>
            <person name="Copeland A."/>
            <person name="Tice H."/>
            <person name="Cheng J.F."/>
            <person name="Lucas S."/>
            <person name="Han C."/>
            <person name="Goodwin L."/>
            <person name="Pitluck S."/>
            <person name="Ivanova N."/>
            <person name="Ovchinikova G."/>
            <person name="Pati A."/>
            <person name="Chen A."/>
            <person name="Palaniappan K."/>
            <person name="Mavromatis K."/>
            <person name="Liolios K."/>
            <person name="Brettin T."/>
            <person name="Fiebig A."/>
            <person name="Rohde M."/>
            <person name="Abt B."/>
            <person name="Goker M."/>
            <person name="Detter J.C."/>
            <person name="Woyke T."/>
            <person name="Bristow J."/>
            <person name="Eisen J.A."/>
            <person name="Markowitz V."/>
            <person name="Hugenholtz P."/>
            <person name="Kyrpides N.C."/>
            <person name="Klenk H.P."/>
            <person name="Lapidus A."/>
        </authorList>
    </citation>
    <scope>NUCLEOTIDE SEQUENCE [LARGE SCALE GENOMIC DNA]</scope>
    <source>
        <strain evidence="3">DSM 44963</strain>
    </source>
</reference>
<comment type="caution">
    <text evidence="2">The sequence shown here is derived from an EMBL/GenBank/DDBJ whole genome shotgun (WGS) entry which is preliminary data.</text>
</comment>
<dbReference type="InParanoid" id="D6TBH5"/>
<accession>D6TBH5</accession>
<dbReference type="AlphaFoldDB" id="D6TBH5"/>
<dbReference type="OrthoDB" id="1567201at2"/>
<dbReference type="eggNOG" id="COG3385">
    <property type="taxonomic scope" value="Bacteria"/>
</dbReference>
<dbReference type="Proteomes" id="UP000004508">
    <property type="component" value="Unassembled WGS sequence"/>
</dbReference>
<dbReference type="RefSeq" id="WP_007903593.1">
    <property type="nucleotide sequence ID" value="NZ_ADVG01000001.1"/>
</dbReference>
<sequence>MNESITTTTNHFTGCAILAAIGAKLQQLDVLSPIRKRVQIRQKTIKHTPLDKLMDAFISLLAGAHGLVEINSRLRADPGLQRAFGRTSCAEQSVVQETLSACAEENVLQVHQALDEIYRAQSQGFHHDYQAAFQLLDVDLTGMPCGPKAAFATRGYFAGLYHRRGRQLGRVLATQYEEVVVDQLFAGNVQLIKALQPLVETAETTLQLDDAKRRRTIIRVDAGAGTEDDLHWLLSRGYEVMAKEYSGRRITRLSQTVKEWVQDPTWSERSFGWVSEEAAGYVRPMRRIAVRCRRRDGTFAYGILMCSLSIEQVLPLLGWEASQAADPTAVLLAYVTFYDQRGGGIETSFKGDKQGLGLTKRNKKRFEAQCMLALLGSLAHNVVVWARRWLNSPKIHRYGILRMVRDVFHVSGLLRFNALHQVVEIELNQDAPLAHSLLYPLQELLAPFQIVVILGET</sequence>
<evidence type="ECO:0000259" key="1">
    <source>
        <dbReference type="Pfam" id="PF13701"/>
    </source>
</evidence>
<gene>
    <name evidence="2" type="ORF">Krac_9321</name>
</gene>
<keyword evidence="3" id="KW-1185">Reference proteome</keyword>
<protein>
    <submittedName>
        <fullName evidence="2">Transposase IS4 family protein</fullName>
    </submittedName>
</protein>
<organism evidence="2 3">
    <name type="scientific">Ktedonobacter racemifer DSM 44963</name>
    <dbReference type="NCBI Taxonomy" id="485913"/>
    <lineage>
        <taxon>Bacteria</taxon>
        <taxon>Bacillati</taxon>
        <taxon>Chloroflexota</taxon>
        <taxon>Ktedonobacteria</taxon>
        <taxon>Ktedonobacterales</taxon>
        <taxon>Ktedonobacteraceae</taxon>
        <taxon>Ktedonobacter</taxon>
    </lineage>
</organism>
<dbReference type="EMBL" id="ADVG01000001">
    <property type="protein sequence ID" value="EFH87959.1"/>
    <property type="molecule type" value="Genomic_DNA"/>
</dbReference>
<dbReference type="STRING" id="485913.Krac_9321"/>
<proteinExistence type="predicted"/>
<feature type="domain" description="Transposase DDE" evidence="1">
    <location>
        <begin position="40"/>
        <end position="413"/>
    </location>
</feature>
<name>D6TBH5_KTERA</name>
<evidence type="ECO:0000313" key="3">
    <source>
        <dbReference type="Proteomes" id="UP000004508"/>
    </source>
</evidence>
<dbReference type="InterPro" id="IPR025668">
    <property type="entry name" value="Tnp_DDE_dom"/>
</dbReference>
<dbReference type="Pfam" id="PF13701">
    <property type="entry name" value="DDE_Tnp_1_4"/>
    <property type="match status" value="1"/>
</dbReference>